<proteinExistence type="predicted"/>
<dbReference type="InterPro" id="IPR016982">
    <property type="entry name" value="Mms48"/>
</dbReference>
<feature type="transmembrane region" description="Helical" evidence="6">
    <location>
        <begin position="43"/>
        <end position="66"/>
    </location>
</feature>
<dbReference type="SUPFAM" id="SSF48452">
    <property type="entry name" value="TPR-like"/>
    <property type="match status" value="1"/>
</dbReference>
<keyword evidence="2 6" id="KW-0812">Transmembrane</keyword>
<feature type="transmembrane region" description="Helical" evidence="6">
    <location>
        <begin position="87"/>
        <end position="103"/>
    </location>
</feature>
<evidence type="ECO:0000256" key="6">
    <source>
        <dbReference type="SAM" id="Phobius"/>
    </source>
</evidence>
<dbReference type="InterPro" id="IPR010817">
    <property type="entry name" value="HemY_N"/>
</dbReference>
<dbReference type="EMBL" id="FWXR01000025">
    <property type="protein sequence ID" value="SMD08609.1"/>
    <property type="molecule type" value="Genomic_DNA"/>
</dbReference>
<dbReference type="STRING" id="937218.SAMN06297251_1258"/>
<protein>
    <submittedName>
        <fullName evidence="8">HemY protein</fullName>
    </submittedName>
</protein>
<evidence type="ECO:0000313" key="8">
    <source>
        <dbReference type="EMBL" id="SMD08609.1"/>
    </source>
</evidence>
<dbReference type="GO" id="GO:0016020">
    <property type="term" value="C:membrane"/>
    <property type="evidence" value="ECO:0007669"/>
    <property type="project" value="UniProtKB-SubCell"/>
</dbReference>
<dbReference type="Proteomes" id="UP000192656">
    <property type="component" value="Unassembled WGS sequence"/>
</dbReference>
<accession>A0A1W2EFX0</accession>
<evidence type="ECO:0000256" key="1">
    <source>
        <dbReference type="ARBA" id="ARBA00004370"/>
    </source>
</evidence>
<evidence type="ECO:0000256" key="3">
    <source>
        <dbReference type="ARBA" id="ARBA00022989"/>
    </source>
</evidence>
<feature type="compositionally biased region" description="Basic and acidic residues" evidence="5">
    <location>
        <begin position="477"/>
        <end position="486"/>
    </location>
</feature>
<evidence type="ECO:0000313" key="9">
    <source>
        <dbReference type="Proteomes" id="UP000192656"/>
    </source>
</evidence>
<keyword evidence="9" id="KW-1185">Reference proteome</keyword>
<organism evidence="8 9">
    <name type="scientific">Fulvimarina manganoxydans</name>
    <dbReference type="NCBI Taxonomy" id="937218"/>
    <lineage>
        <taxon>Bacteria</taxon>
        <taxon>Pseudomonadati</taxon>
        <taxon>Pseudomonadota</taxon>
        <taxon>Alphaproteobacteria</taxon>
        <taxon>Hyphomicrobiales</taxon>
        <taxon>Aurantimonadaceae</taxon>
        <taxon>Fulvimarina</taxon>
    </lineage>
</organism>
<keyword evidence="4 6" id="KW-0472">Membrane</keyword>
<dbReference type="Pfam" id="PF07219">
    <property type="entry name" value="HemY_N"/>
    <property type="match status" value="1"/>
</dbReference>
<dbReference type="PIRSF" id="PIRSF031802">
    <property type="entry name" value="UCP031802"/>
    <property type="match status" value="1"/>
</dbReference>
<sequence length="486" mass="53377">MWAILTFFILVLVLYLGFGWLADNPGSVTFVWQGQSVEVSLVVFLVATLIFIGAVLVIAWAIAKFFQAPDRWAAWREKRSANKGHRYLTAGIMAAGAGNAAVAREMVRKSAKRVGSKDKPLLGFLDAQTALIEGDHDRARGIFEDMERDPDTRLLALRGLFVEARRVNDEAAEQYYAERALRLAPNLPWAGDAVLERKSSSGDWDGALRVLEAQTNTRLVNDGEAKRLRAVLLTAKAQDLSDTDPKQARSLGRKAQKLAPDFVPAALVAARAAFRLNDTRRGARILETAWAHSPHPQVADAYVHARAGDSVEDRLKRARKLADMQSSHVEADLCLARAALDAGQLDMARTAALKAADKDPREGVYLLLADIEEEQSGEVGRVREWLAMAIKARRDPAWMADGIILDDWMPLSPVSRKLDAVEWKTPLEQSQEAGSRMIEQRPGGDRRSPAESDDTESRQIEGQKANGAAGPVVVSEPKGDEARAAH</sequence>
<name>A0A1W2EFX0_9HYPH</name>
<evidence type="ECO:0000256" key="2">
    <source>
        <dbReference type="ARBA" id="ARBA00022692"/>
    </source>
</evidence>
<comment type="subcellular location">
    <subcellularLocation>
        <location evidence="1">Membrane</location>
    </subcellularLocation>
</comment>
<evidence type="ECO:0000256" key="4">
    <source>
        <dbReference type="ARBA" id="ARBA00023136"/>
    </source>
</evidence>
<dbReference type="RefSeq" id="WP_084412212.1">
    <property type="nucleotide sequence ID" value="NZ_FWXR01000025.1"/>
</dbReference>
<dbReference type="InterPro" id="IPR011990">
    <property type="entry name" value="TPR-like_helical_dom_sf"/>
</dbReference>
<feature type="domain" description="HemY N-terminal" evidence="7">
    <location>
        <begin position="26"/>
        <end position="132"/>
    </location>
</feature>
<gene>
    <name evidence="8" type="ORF">SAMN06297251_1258</name>
</gene>
<evidence type="ECO:0000259" key="7">
    <source>
        <dbReference type="Pfam" id="PF07219"/>
    </source>
</evidence>
<dbReference type="AlphaFoldDB" id="A0A1W2EFX0"/>
<feature type="region of interest" description="Disordered" evidence="5">
    <location>
        <begin position="426"/>
        <end position="486"/>
    </location>
</feature>
<evidence type="ECO:0000256" key="5">
    <source>
        <dbReference type="SAM" id="MobiDB-lite"/>
    </source>
</evidence>
<dbReference type="OrthoDB" id="9798343at2"/>
<keyword evidence="3 6" id="KW-1133">Transmembrane helix</keyword>
<dbReference type="Gene3D" id="1.25.40.10">
    <property type="entry name" value="Tetratricopeptide repeat domain"/>
    <property type="match status" value="1"/>
</dbReference>
<reference evidence="8 9" key="1">
    <citation type="submission" date="2017-04" db="EMBL/GenBank/DDBJ databases">
        <authorList>
            <person name="Afonso C.L."/>
            <person name="Miller P.J."/>
            <person name="Scott M.A."/>
            <person name="Spackman E."/>
            <person name="Goraichik I."/>
            <person name="Dimitrov K.M."/>
            <person name="Suarez D.L."/>
            <person name="Swayne D.E."/>
        </authorList>
    </citation>
    <scope>NUCLEOTIDE SEQUENCE [LARGE SCALE GENOMIC DNA]</scope>
    <source>
        <strain evidence="8 9">CGMCC 1.10972</strain>
    </source>
</reference>
<feature type="compositionally biased region" description="Basic and acidic residues" evidence="5">
    <location>
        <begin position="438"/>
        <end position="461"/>
    </location>
</feature>